<proteinExistence type="predicted"/>
<gene>
    <name evidence="1" type="ORF">EC957_008487</name>
</gene>
<dbReference type="EMBL" id="JAAAXW010000423">
    <property type="protein sequence ID" value="KAF9537312.1"/>
    <property type="molecule type" value="Genomic_DNA"/>
</dbReference>
<accession>A0A9P6EW59</accession>
<name>A0A9P6EW59_9FUNG</name>
<sequence>MAIVRSRTYQIKPIADIMLRSKINPKEARKQLHAEDFKLLKKQETEEMDKDYEREQAWGYSADDVERWNEKEETRKE</sequence>
<comment type="caution">
    <text evidence="1">The sequence shown here is derived from an EMBL/GenBank/DDBJ whole genome shotgun (WGS) entry which is preliminary data.</text>
</comment>
<reference evidence="1" key="1">
    <citation type="journal article" date="2020" name="Fungal Divers.">
        <title>Resolving the Mortierellaceae phylogeny through synthesis of multi-gene phylogenetics and phylogenomics.</title>
        <authorList>
            <person name="Vandepol N."/>
            <person name="Liber J."/>
            <person name="Desiro A."/>
            <person name="Na H."/>
            <person name="Kennedy M."/>
            <person name="Barry K."/>
            <person name="Grigoriev I.V."/>
            <person name="Miller A.N."/>
            <person name="O'Donnell K."/>
            <person name="Stajich J.E."/>
            <person name="Bonito G."/>
        </authorList>
    </citation>
    <scope>NUCLEOTIDE SEQUENCE</scope>
    <source>
        <strain evidence="1">NRRL 2591</strain>
    </source>
</reference>
<protein>
    <submittedName>
        <fullName evidence="1">Uncharacterized protein</fullName>
    </submittedName>
</protein>
<dbReference type="AlphaFoldDB" id="A0A9P6EW59"/>
<keyword evidence="2" id="KW-1185">Reference proteome</keyword>
<evidence type="ECO:0000313" key="1">
    <source>
        <dbReference type="EMBL" id="KAF9537312.1"/>
    </source>
</evidence>
<dbReference type="Proteomes" id="UP000723463">
    <property type="component" value="Unassembled WGS sequence"/>
</dbReference>
<organism evidence="1 2">
    <name type="scientific">Mortierella hygrophila</name>
    <dbReference type="NCBI Taxonomy" id="979708"/>
    <lineage>
        <taxon>Eukaryota</taxon>
        <taxon>Fungi</taxon>
        <taxon>Fungi incertae sedis</taxon>
        <taxon>Mucoromycota</taxon>
        <taxon>Mortierellomycotina</taxon>
        <taxon>Mortierellomycetes</taxon>
        <taxon>Mortierellales</taxon>
        <taxon>Mortierellaceae</taxon>
        <taxon>Mortierella</taxon>
    </lineage>
</organism>
<evidence type="ECO:0000313" key="2">
    <source>
        <dbReference type="Proteomes" id="UP000723463"/>
    </source>
</evidence>